<evidence type="ECO:0000256" key="3">
    <source>
        <dbReference type="ARBA" id="ARBA00022448"/>
    </source>
</evidence>
<sequence>MKQAPLLNMEHIHKAFPGVQALDDVHFEVLPGEIHALVGENGAGKSTLMKILSGAHQPDQGTIFWEEQPVHIPTPRRSQEIGISTIYQELMLTPDLTVAENIFLGREPAKSFGRVDRKIMHTESERLLKLLDMPLDPRTPVKLLSIAQQQMVEVAKALSQKSRLIIMDEPTSSLTEHETLKLFEVSRHLRQQGVSIVFISHRLEEVFMICDRVTVLRDGKFVETANVSDVTKEEMIQWMVGRQLGNIFVKEDAQIRDTILEVRNLSTDKLLRDISFTLSRGEILGFSGLVGAGRTEVMRAIFGVDPYASGTVLINGQEVHITSPEQAIKYKMGFVPEDRKQQGLFLGLALRENITSACMKKVCHDGYVIDNATERKISENFVKAINIKTPSLEQKVMNLSGGNQQKVVISKWLATDPEILIVDEPTRGIDVGSKKEIHALLSHLAKQGIGVIMISSELPEIIGMSDRVVVMHEGKISGIIAEKTQMTQENIMRLATH</sequence>
<evidence type="ECO:0000256" key="5">
    <source>
        <dbReference type="ARBA" id="ARBA00022597"/>
    </source>
</evidence>
<dbReference type="SMART" id="SM00382">
    <property type="entry name" value="AAA"/>
    <property type="match status" value="2"/>
</dbReference>
<evidence type="ECO:0000256" key="10">
    <source>
        <dbReference type="ARBA" id="ARBA00023136"/>
    </source>
</evidence>
<dbReference type="PROSITE" id="PS00211">
    <property type="entry name" value="ABC_TRANSPORTER_1"/>
    <property type="match status" value="1"/>
</dbReference>
<feature type="domain" description="ABC transporter" evidence="11">
    <location>
        <begin position="255"/>
        <end position="496"/>
    </location>
</feature>
<dbReference type="InterPro" id="IPR017871">
    <property type="entry name" value="ABC_transporter-like_CS"/>
</dbReference>
<reference evidence="12" key="1">
    <citation type="journal article" date="2015" name="PeerJ">
        <title>First genomic representation of candidate bacterial phylum KSB3 points to enhanced environmental sensing as a trigger of wastewater bulking.</title>
        <authorList>
            <person name="Sekiguchi Y."/>
            <person name="Ohashi A."/>
            <person name="Parks D.H."/>
            <person name="Yamauchi T."/>
            <person name="Tyson G.W."/>
            <person name="Hugenholtz P."/>
        </authorList>
    </citation>
    <scope>NUCLEOTIDE SEQUENCE [LARGE SCALE GENOMIC DNA]</scope>
</reference>
<protein>
    <submittedName>
        <fullName evidence="12">Putative ribose/galactose/methyl galactoside import ATP-binding protein</fullName>
    </submittedName>
</protein>
<evidence type="ECO:0000256" key="4">
    <source>
        <dbReference type="ARBA" id="ARBA00022475"/>
    </source>
</evidence>
<keyword evidence="10" id="KW-0472">Membrane</keyword>
<dbReference type="CDD" id="cd03215">
    <property type="entry name" value="ABC_Carb_Monos_II"/>
    <property type="match status" value="1"/>
</dbReference>
<dbReference type="CDD" id="cd03216">
    <property type="entry name" value="ABC_Carb_Monos_I"/>
    <property type="match status" value="1"/>
</dbReference>
<dbReference type="PROSITE" id="PS50893">
    <property type="entry name" value="ABC_TRANSPORTER_2"/>
    <property type="match status" value="2"/>
</dbReference>
<dbReference type="InterPro" id="IPR003593">
    <property type="entry name" value="AAA+_ATPase"/>
</dbReference>
<keyword evidence="6" id="KW-0677">Repeat</keyword>
<dbReference type="SUPFAM" id="SSF52540">
    <property type="entry name" value="P-loop containing nucleoside triphosphate hydrolases"/>
    <property type="match status" value="2"/>
</dbReference>
<dbReference type="InterPro" id="IPR050107">
    <property type="entry name" value="ABC_carbohydrate_import_ATPase"/>
</dbReference>
<gene>
    <name evidence="12" type="ORF">U27_00704</name>
</gene>
<dbReference type="InterPro" id="IPR027417">
    <property type="entry name" value="P-loop_NTPase"/>
</dbReference>
<keyword evidence="8 12" id="KW-0067">ATP-binding</keyword>
<accession>A0A081C8A1</accession>
<dbReference type="AlphaFoldDB" id="A0A081C8A1"/>
<evidence type="ECO:0000259" key="11">
    <source>
        <dbReference type="PROSITE" id="PS50893"/>
    </source>
</evidence>
<evidence type="ECO:0000313" key="13">
    <source>
        <dbReference type="Proteomes" id="UP000030661"/>
    </source>
</evidence>
<evidence type="ECO:0000256" key="1">
    <source>
        <dbReference type="ARBA" id="ARBA00004202"/>
    </source>
</evidence>
<evidence type="ECO:0000256" key="2">
    <source>
        <dbReference type="ARBA" id="ARBA00004533"/>
    </source>
</evidence>
<organism evidence="12">
    <name type="scientific">Vecturithrix granuli</name>
    <dbReference type="NCBI Taxonomy" id="1499967"/>
    <lineage>
        <taxon>Bacteria</taxon>
        <taxon>Candidatus Moduliflexota</taxon>
        <taxon>Candidatus Vecturitrichia</taxon>
        <taxon>Candidatus Vecturitrichales</taxon>
        <taxon>Candidatus Vecturitrichaceae</taxon>
        <taxon>Candidatus Vecturithrix</taxon>
    </lineage>
</organism>
<name>A0A081C8A1_VECG1</name>
<keyword evidence="13" id="KW-1185">Reference proteome</keyword>
<proteinExistence type="predicted"/>
<dbReference type="GO" id="GO:0005886">
    <property type="term" value="C:plasma membrane"/>
    <property type="evidence" value="ECO:0007669"/>
    <property type="project" value="UniProtKB-SubCell"/>
</dbReference>
<keyword evidence="9" id="KW-1278">Translocase</keyword>
<evidence type="ECO:0000256" key="7">
    <source>
        <dbReference type="ARBA" id="ARBA00022741"/>
    </source>
</evidence>
<keyword evidence="4" id="KW-1003">Cell membrane</keyword>
<dbReference type="FunFam" id="3.40.50.300:FF:000126">
    <property type="entry name" value="Galactose/methyl galactoside import ATP-binding protein MglA"/>
    <property type="match status" value="1"/>
</dbReference>
<dbReference type="GO" id="GO:0016887">
    <property type="term" value="F:ATP hydrolysis activity"/>
    <property type="evidence" value="ECO:0007669"/>
    <property type="project" value="InterPro"/>
</dbReference>
<comment type="subcellular location">
    <subcellularLocation>
        <location evidence="2">Cell inner membrane</location>
    </subcellularLocation>
    <subcellularLocation>
        <location evidence="1">Cell membrane</location>
        <topology evidence="1">Peripheral membrane protein</topology>
    </subcellularLocation>
</comment>
<dbReference type="PANTHER" id="PTHR43790">
    <property type="entry name" value="CARBOHYDRATE TRANSPORT ATP-BINDING PROTEIN MG119-RELATED"/>
    <property type="match status" value="1"/>
</dbReference>
<dbReference type="Pfam" id="PF00005">
    <property type="entry name" value="ABC_tran"/>
    <property type="match status" value="2"/>
</dbReference>
<dbReference type="PANTHER" id="PTHR43790:SF3">
    <property type="entry name" value="D-ALLOSE IMPORT ATP-BINDING PROTEIN ALSA-RELATED"/>
    <property type="match status" value="1"/>
</dbReference>
<dbReference type="GO" id="GO:0015749">
    <property type="term" value="P:monosaccharide transmembrane transport"/>
    <property type="evidence" value="ECO:0007669"/>
    <property type="project" value="UniProtKB-ARBA"/>
</dbReference>
<evidence type="ECO:0000256" key="8">
    <source>
        <dbReference type="ARBA" id="ARBA00022840"/>
    </source>
</evidence>
<feature type="domain" description="ABC transporter" evidence="11">
    <location>
        <begin position="7"/>
        <end position="243"/>
    </location>
</feature>
<evidence type="ECO:0000256" key="9">
    <source>
        <dbReference type="ARBA" id="ARBA00022967"/>
    </source>
</evidence>
<evidence type="ECO:0000256" key="6">
    <source>
        <dbReference type="ARBA" id="ARBA00022737"/>
    </source>
</evidence>
<dbReference type="STRING" id="1499967.U27_00704"/>
<dbReference type="Gene3D" id="3.40.50.300">
    <property type="entry name" value="P-loop containing nucleotide triphosphate hydrolases"/>
    <property type="match status" value="2"/>
</dbReference>
<dbReference type="Proteomes" id="UP000030661">
    <property type="component" value="Unassembled WGS sequence"/>
</dbReference>
<dbReference type="FunFam" id="3.40.50.300:FF:000127">
    <property type="entry name" value="Ribose import ATP-binding protein RbsA"/>
    <property type="match status" value="1"/>
</dbReference>
<dbReference type="GO" id="GO:0005524">
    <property type="term" value="F:ATP binding"/>
    <property type="evidence" value="ECO:0007669"/>
    <property type="project" value="UniProtKB-KW"/>
</dbReference>
<evidence type="ECO:0000313" key="12">
    <source>
        <dbReference type="EMBL" id="GAK60806.1"/>
    </source>
</evidence>
<keyword evidence="3" id="KW-0813">Transport</keyword>
<dbReference type="HOGENOM" id="CLU_000604_92_3_0"/>
<keyword evidence="7" id="KW-0547">Nucleotide-binding</keyword>
<keyword evidence="5" id="KW-0762">Sugar transport</keyword>
<dbReference type="EMBL" id="DF820475">
    <property type="protein sequence ID" value="GAK60806.1"/>
    <property type="molecule type" value="Genomic_DNA"/>
</dbReference>
<dbReference type="InterPro" id="IPR003439">
    <property type="entry name" value="ABC_transporter-like_ATP-bd"/>
</dbReference>
<dbReference type="eggNOG" id="COG1129">
    <property type="taxonomic scope" value="Bacteria"/>
</dbReference>